<dbReference type="PANTHER" id="PTHR11567">
    <property type="entry name" value="ACID PHOSPHATASE-RELATED"/>
    <property type="match status" value="1"/>
</dbReference>
<evidence type="ECO:0000256" key="2">
    <source>
        <dbReference type="ARBA" id="ARBA00022801"/>
    </source>
</evidence>
<dbReference type="PANTHER" id="PTHR11567:SF110">
    <property type="entry name" value="2-PHOSPHOXYLOSE PHOSPHATASE 1"/>
    <property type="match status" value="1"/>
</dbReference>
<dbReference type="GO" id="GO:0016791">
    <property type="term" value="F:phosphatase activity"/>
    <property type="evidence" value="ECO:0007669"/>
    <property type="project" value="TreeGrafter"/>
</dbReference>
<dbReference type="SUPFAM" id="SSF53254">
    <property type="entry name" value="Phosphoglycerate mutase-like"/>
    <property type="match status" value="1"/>
</dbReference>
<sequence>MASGRLTLRQLQVLHRHGDRSPLRNVFRGADAATEALEVTRWETRLQTDTRTTALGDRFQLDHRHPIVTSLQTRPFGCLTQKGIEQMEARGSLLAAFCAQEGLSFSTMGLDDVKVYCNAYLRTQMSVQGLLTGLFADHAHLDPLIQVLAPHEDMIHTYTVYPEIAELKVQMDRENDALKTREHEMAKQKAELMTLLPSYRVALDPFQWMTCYDYFTCRAAHELPLIPGTEALEDDTLRHITFRFNQFYSHRRIRSLLVGMLLDNVLQEMTKAQQEASDAKKLIVYSGHDVSILAILHAIDAEIVHNEKWWPGYSSAVSLELLEDEAGKWFVQTRIDGAVLGLRPIGQPSPVAHDEFVGIIHDKNDLKAT</sequence>
<reference evidence="4" key="1">
    <citation type="submission" date="2019-03" db="EMBL/GenBank/DDBJ databases">
        <title>Long read genome sequence of the mycoparasitic Pythium oligandrum ATCC 38472 isolated from sugarbeet rhizosphere.</title>
        <authorList>
            <person name="Gaulin E."/>
        </authorList>
    </citation>
    <scope>NUCLEOTIDE SEQUENCE</scope>
    <source>
        <strain evidence="4">ATCC 38472_TT</strain>
    </source>
</reference>
<name>A0A8K1CD03_PYTOL</name>
<evidence type="ECO:0000313" key="4">
    <source>
        <dbReference type="EMBL" id="TMW60656.1"/>
    </source>
</evidence>
<dbReference type="Proteomes" id="UP000794436">
    <property type="component" value="Unassembled WGS sequence"/>
</dbReference>
<accession>A0A8K1CD03</accession>
<dbReference type="AlphaFoldDB" id="A0A8K1CD03"/>
<dbReference type="InterPro" id="IPR033379">
    <property type="entry name" value="Acid_Pase_AS"/>
</dbReference>
<evidence type="ECO:0000313" key="5">
    <source>
        <dbReference type="Proteomes" id="UP000794436"/>
    </source>
</evidence>
<dbReference type="InterPro" id="IPR000560">
    <property type="entry name" value="His_Pase_clade-2"/>
</dbReference>
<dbReference type="Gene3D" id="3.40.50.1240">
    <property type="entry name" value="Phosphoglycerate mutase-like"/>
    <property type="match status" value="1"/>
</dbReference>
<keyword evidence="2" id="KW-0378">Hydrolase</keyword>
<evidence type="ECO:0000256" key="3">
    <source>
        <dbReference type="SAM" id="Coils"/>
    </source>
</evidence>
<proteinExistence type="inferred from homology"/>
<dbReference type="PROSITE" id="PS00616">
    <property type="entry name" value="HIS_ACID_PHOSPHAT_1"/>
    <property type="match status" value="1"/>
</dbReference>
<feature type="coiled-coil region" evidence="3">
    <location>
        <begin position="164"/>
        <end position="191"/>
    </location>
</feature>
<dbReference type="CDD" id="cd07061">
    <property type="entry name" value="HP_HAP_like"/>
    <property type="match status" value="1"/>
</dbReference>
<dbReference type="InterPro" id="IPR029033">
    <property type="entry name" value="His_PPase_superfam"/>
</dbReference>
<comment type="caution">
    <text evidence="4">The sequence shown here is derived from an EMBL/GenBank/DDBJ whole genome shotgun (WGS) entry which is preliminary data.</text>
</comment>
<evidence type="ECO:0000256" key="1">
    <source>
        <dbReference type="ARBA" id="ARBA00005375"/>
    </source>
</evidence>
<protein>
    <recommendedName>
        <fullName evidence="6">Acid phosphatase</fullName>
    </recommendedName>
</protein>
<dbReference type="PROSITE" id="PS00290">
    <property type="entry name" value="IG_MHC"/>
    <property type="match status" value="1"/>
</dbReference>
<dbReference type="EMBL" id="SPLM01000108">
    <property type="protein sequence ID" value="TMW60656.1"/>
    <property type="molecule type" value="Genomic_DNA"/>
</dbReference>
<dbReference type="Pfam" id="PF00328">
    <property type="entry name" value="His_Phos_2"/>
    <property type="match status" value="1"/>
</dbReference>
<dbReference type="InterPro" id="IPR003006">
    <property type="entry name" value="Ig/MHC_CS"/>
</dbReference>
<gene>
    <name evidence="4" type="ORF">Poli38472_000698</name>
</gene>
<keyword evidence="3" id="KW-0175">Coiled coil</keyword>
<evidence type="ECO:0008006" key="6">
    <source>
        <dbReference type="Google" id="ProtNLM"/>
    </source>
</evidence>
<comment type="similarity">
    <text evidence="1">Belongs to the histidine acid phosphatase family.</text>
</comment>
<dbReference type="InterPro" id="IPR050645">
    <property type="entry name" value="Histidine_acid_phosphatase"/>
</dbReference>
<dbReference type="OrthoDB" id="10257284at2759"/>
<organism evidence="4 5">
    <name type="scientific">Pythium oligandrum</name>
    <name type="common">Mycoparasitic fungus</name>
    <dbReference type="NCBI Taxonomy" id="41045"/>
    <lineage>
        <taxon>Eukaryota</taxon>
        <taxon>Sar</taxon>
        <taxon>Stramenopiles</taxon>
        <taxon>Oomycota</taxon>
        <taxon>Peronosporomycetes</taxon>
        <taxon>Pythiales</taxon>
        <taxon>Pythiaceae</taxon>
        <taxon>Pythium</taxon>
    </lineage>
</organism>
<keyword evidence="5" id="KW-1185">Reference proteome</keyword>